<reference evidence="4 5" key="1">
    <citation type="journal article" date="2013" name="Proc. Natl. Acad. Sci. U.S.A.">
        <title>Fine-scale variation in meiotic recombination in Mimulus inferred from population shotgun sequencing.</title>
        <authorList>
            <person name="Hellsten U."/>
            <person name="Wright K.M."/>
            <person name="Jenkins J."/>
            <person name="Shu S."/>
            <person name="Yuan Y."/>
            <person name="Wessler S.R."/>
            <person name="Schmutz J."/>
            <person name="Willis J.H."/>
            <person name="Rokhsar D.S."/>
        </authorList>
    </citation>
    <scope>NUCLEOTIDE SEQUENCE [LARGE SCALE GENOMIC DNA]</scope>
    <source>
        <strain evidence="5">cv. DUN x IM62</strain>
    </source>
</reference>
<feature type="compositionally biased region" description="Basic and acidic residues" evidence="2">
    <location>
        <begin position="211"/>
        <end position="225"/>
    </location>
</feature>
<evidence type="ECO:0000313" key="4">
    <source>
        <dbReference type="EMBL" id="EYU36424.1"/>
    </source>
</evidence>
<protein>
    <recommendedName>
        <fullName evidence="3">Symplekin C-terminal domain-containing protein</fullName>
    </recommendedName>
</protein>
<dbReference type="Pfam" id="PF12295">
    <property type="entry name" value="Symplekin_C"/>
    <property type="match status" value="1"/>
</dbReference>
<dbReference type="InterPro" id="IPR022075">
    <property type="entry name" value="Symplekin_C"/>
</dbReference>
<name>A0A022R8X4_ERYGU</name>
<feature type="compositionally biased region" description="Polar residues" evidence="2">
    <location>
        <begin position="67"/>
        <end position="77"/>
    </location>
</feature>
<dbReference type="PANTHER" id="PTHR47184">
    <property type="entry name" value="PHOSPHATIDYLINOSITOL 3-AND 4-KINASE FAMILY PROTEIN-RELATED"/>
    <property type="match status" value="1"/>
</dbReference>
<dbReference type="Proteomes" id="UP000030748">
    <property type="component" value="Unassembled WGS sequence"/>
</dbReference>
<dbReference type="PANTHER" id="PTHR47184:SF3">
    <property type="entry name" value="PHOSPHATIDYLINOSITOL 3-AND 4-KINASE FAMILY PROTEIN-RELATED"/>
    <property type="match status" value="1"/>
</dbReference>
<gene>
    <name evidence="4" type="ORF">MIMGU_mgv1a000902mg</name>
</gene>
<dbReference type="AlphaFoldDB" id="A0A022R8X4"/>
<dbReference type="EMBL" id="KI630592">
    <property type="protein sequence ID" value="EYU36424.1"/>
    <property type="molecule type" value="Genomic_DNA"/>
</dbReference>
<evidence type="ECO:0000256" key="1">
    <source>
        <dbReference type="PROSITE-ProRule" id="PRU00103"/>
    </source>
</evidence>
<evidence type="ECO:0000256" key="2">
    <source>
        <dbReference type="SAM" id="MobiDB-lite"/>
    </source>
</evidence>
<feature type="domain" description="Symplekin C-terminal" evidence="3">
    <location>
        <begin position="729"/>
        <end position="907"/>
    </location>
</feature>
<dbReference type="InterPro" id="IPR021133">
    <property type="entry name" value="HEAT_type_2"/>
</dbReference>
<feature type="region of interest" description="Disordered" evidence="2">
    <location>
        <begin position="145"/>
        <end position="225"/>
    </location>
</feature>
<proteinExistence type="predicted"/>
<feature type="compositionally biased region" description="Polar residues" evidence="2">
    <location>
        <begin position="158"/>
        <end position="210"/>
    </location>
</feature>
<sequence>MNAGDAADQVVRHVDKIMKNYERASKDLKFAKVISWDATKKRSAPSNNDEQHNSFDASSKRLRYGPNSDTTTSINNDAGQNHVNGIFPKLPVLDVDLTPVEQMIAMIGALIAEGERGVQSLEILVSNIHADLLADIVITNMKHLPENPPPVAKYSNRPGDSSTDPAQVVSSNGSATSMQTSDLSAKVHASSSNTTSLPFSDMSISSNLSTDSKRDPRRDPRRLDPRRMVIPIEAPPTSVFEDNANAVQLAVQTDFDASSSFIPPVLLPPSSIPESTSPLLMPTNETDLNLSELEVDLSIPEDEVQDVNANAFSPDRVTNNALLLSPSPINKAEEPVVHESMDVAMLDEAYSPSSQETDPFSPDTEAAEISLAELPVLPVYVNLAEDHQRNARRLALERLINLYQNSERTDLKQTQIALVARLFAQGHELVLHILYHLHSLVISDSASSAAAVYEKFLLGVAKSLLVDLPASNKSFSRLLGEVPCIPDSVLAMLDDICTKSHSGADGDRVTQGLGAVWSLILGRPQSRQACLAIALKCTVLPEDDVQAKAIRLVSNKLYAVSYISENIEQFATDMFLSAVDQRFSDSLLSQSAHSEKRIGVQVCNMLSFLKIFVPEFLASSSLYCVFSQSHRLMSLFFALCAKKPTLLELVFNSYGRASKAVKQAVHRHVSVLVRSLGSSYSQLLHIISNPPHGSEDLLIQVLHLLSEGQTPPPDLVVTVKHLYETKLKDATILIPILSAFSRDEVLPIFPRLVQLPLPKFQTALAHILQGSAHTGPALTPVEVLVAIHDISPDKDGLPLKKITDACSACFEQRTVFTQQVLAKALNQMVDRTQLPLLYMRTVIQAIDAFPTLVDFVMEILMKLVNRQVWRMPKLWVGFLKCISQTQPHSFHVLLQLPSSPLESALNKYPNLRGPLTAFVNQSNSKTSLPRYANSYLASANYSHPSVN</sequence>
<dbReference type="eggNOG" id="KOG1895">
    <property type="taxonomic scope" value="Eukaryota"/>
</dbReference>
<evidence type="ECO:0000259" key="3">
    <source>
        <dbReference type="Pfam" id="PF12295"/>
    </source>
</evidence>
<dbReference type="STRING" id="4155.A0A022R8X4"/>
<dbReference type="PROSITE" id="PS50077">
    <property type="entry name" value="HEAT_REPEAT"/>
    <property type="match status" value="1"/>
</dbReference>
<feature type="repeat" description="HEAT" evidence="1">
    <location>
        <begin position="376"/>
        <end position="414"/>
    </location>
</feature>
<evidence type="ECO:0000313" key="5">
    <source>
        <dbReference type="Proteomes" id="UP000030748"/>
    </source>
</evidence>
<organism evidence="4 5">
    <name type="scientific">Erythranthe guttata</name>
    <name type="common">Yellow monkey flower</name>
    <name type="synonym">Mimulus guttatus</name>
    <dbReference type="NCBI Taxonomy" id="4155"/>
    <lineage>
        <taxon>Eukaryota</taxon>
        <taxon>Viridiplantae</taxon>
        <taxon>Streptophyta</taxon>
        <taxon>Embryophyta</taxon>
        <taxon>Tracheophyta</taxon>
        <taxon>Spermatophyta</taxon>
        <taxon>Magnoliopsida</taxon>
        <taxon>eudicotyledons</taxon>
        <taxon>Gunneridae</taxon>
        <taxon>Pentapetalae</taxon>
        <taxon>asterids</taxon>
        <taxon>lamiids</taxon>
        <taxon>Lamiales</taxon>
        <taxon>Phrymaceae</taxon>
        <taxon>Erythranthe</taxon>
    </lineage>
</organism>
<feature type="region of interest" description="Disordered" evidence="2">
    <location>
        <begin position="39"/>
        <end position="77"/>
    </location>
</feature>
<keyword evidence="5" id="KW-1185">Reference proteome</keyword>
<dbReference type="GO" id="GO:0071333">
    <property type="term" value="P:cellular response to glucose stimulus"/>
    <property type="evidence" value="ECO:0000318"/>
    <property type="project" value="GO_Central"/>
</dbReference>
<accession>A0A022R8X4</accession>